<proteinExistence type="predicted"/>
<name>A0A5J5EKY6_9PEZI</name>
<evidence type="ECO:0000313" key="2">
    <source>
        <dbReference type="EMBL" id="KAA8895767.1"/>
    </source>
</evidence>
<dbReference type="Gene3D" id="3.40.50.300">
    <property type="entry name" value="P-loop containing nucleotide triphosphate hydrolases"/>
    <property type="match status" value="1"/>
</dbReference>
<dbReference type="EMBL" id="VXIS01000245">
    <property type="protein sequence ID" value="KAA8895767.1"/>
    <property type="molecule type" value="Genomic_DNA"/>
</dbReference>
<evidence type="ECO:0000256" key="1">
    <source>
        <dbReference type="SAM" id="MobiDB-lite"/>
    </source>
</evidence>
<dbReference type="EMBL" id="VXIS01000245">
    <property type="protein sequence ID" value="KAA8895768.1"/>
    <property type="molecule type" value="Genomic_DNA"/>
</dbReference>
<accession>A0A5J5EKY6</accession>
<organism evidence="2 4">
    <name type="scientific">Sphaerosporella brunnea</name>
    <dbReference type="NCBI Taxonomy" id="1250544"/>
    <lineage>
        <taxon>Eukaryota</taxon>
        <taxon>Fungi</taxon>
        <taxon>Dikarya</taxon>
        <taxon>Ascomycota</taxon>
        <taxon>Pezizomycotina</taxon>
        <taxon>Pezizomycetes</taxon>
        <taxon>Pezizales</taxon>
        <taxon>Pyronemataceae</taxon>
        <taxon>Sphaerosporella</taxon>
    </lineage>
</organism>
<protein>
    <submittedName>
        <fullName evidence="2">Uncharacterized protein</fullName>
    </submittedName>
</protein>
<evidence type="ECO:0000313" key="3">
    <source>
        <dbReference type="EMBL" id="KAA8895768.1"/>
    </source>
</evidence>
<keyword evidence="4" id="KW-1185">Reference proteome</keyword>
<dbReference type="InParanoid" id="A0A5J5EKY6"/>
<gene>
    <name evidence="2" type="ORF">FN846DRAFT_315437</name>
    <name evidence="3" type="ORF">FN846DRAFT_922079</name>
</gene>
<dbReference type="Proteomes" id="UP000326924">
    <property type="component" value="Unassembled WGS sequence"/>
</dbReference>
<reference evidence="2 4" key="1">
    <citation type="submission" date="2019-09" db="EMBL/GenBank/DDBJ databases">
        <title>Draft genome of the ectomycorrhizal ascomycete Sphaerosporella brunnea.</title>
        <authorList>
            <consortium name="DOE Joint Genome Institute"/>
            <person name="Benucci G.M."/>
            <person name="Marozzi G."/>
            <person name="Antonielli L."/>
            <person name="Sanchez S."/>
            <person name="Marco P."/>
            <person name="Wang X."/>
            <person name="Falini L.B."/>
            <person name="Barry K."/>
            <person name="Haridas S."/>
            <person name="Lipzen A."/>
            <person name="Labutti K."/>
            <person name="Grigoriev I.V."/>
            <person name="Murat C."/>
            <person name="Martin F."/>
            <person name="Albertini E."/>
            <person name="Donnini D."/>
            <person name="Bonito G."/>
        </authorList>
    </citation>
    <scope>NUCLEOTIDE SEQUENCE [LARGE SCALE GENOMIC DNA]</scope>
    <source>
        <strain evidence="2 4">Sb_GMNB300</strain>
    </source>
</reference>
<dbReference type="InterPro" id="IPR027417">
    <property type="entry name" value="P-loop_NTPase"/>
</dbReference>
<dbReference type="OrthoDB" id="5298432at2759"/>
<dbReference type="AlphaFoldDB" id="A0A5J5EKY6"/>
<feature type="region of interest" description="Disordered" evidence="1">
    <location>
        <begin position="1"/>
        <end position="42"/>
    </location>
</feature>
<evidence type="ECO:0000313" key="4">
    <source>
        <dbReference type="Proteomes" id="UP000326924"/>
    </source>
</evidence>
<sequence length="724" mass="82748">MTGDTLPDAPMNDAPMIDSPVNDNVSLNATTTQNPPPHPDHVRKWNYKELLEYLKPTLSRFSDSSRKAFEHQGIDGRTFLEEGCDSKFYREFMPAGPSMELAREAAFIENASVMKEHRILWDKIQRAPTDPATYADPANLLKLPFPNLFNKYPWKRFTLDDDGCFDYMGRRKFLEIYEEVVSMETPYRNKEFSLQGIVGYGKSHIMAALAILLMRRGKRVIYIPHCGIMATDLLENAISAFLLSYADDPHAQQRIAMFSSVEDVHNFCREEADVGNQLYILADQLNALDTKSDRITFAPFAEREAALAFLREIATDHFYVWSASGNFEMMQHDRRRDTAAGKWVMLTPGFTEDEMHHWWKHFEKRIPLALRKEDKEMLETYTGRAPILLRVLLDMDLGLGESANTTYEQQISKLFDLFFASSEVLGMIDNIMLFADEKFKLRDDQLLKRYKESSYACLTESAMPTGCPDDVIDNRYFYRTEAKGRATSLIAKKALANYLRHTLCTHTEFLSTRWYRSVQMAGDNSVLLGFLIEQMLLSWVSGNGCPSAGQEFNIPPTKTIPVQMFTGDYPEPTYDPLVLYVPTKFNFEAFDALLVHRDTANQIATIVPIRITLKEYHSDSEAGFFNHWATWSALFADDTVNAKFLWIKETLRAIDETTEVEAKHRASRLKPGNDDLVYPAYCRIFKTVADISPEIGAKLQNARQLRSIPDVASSRISLGKISES</sequence>
<comment type="caution">
    <text evidence="2">The sequence shown here is derived from an EMBL/GenBank/DDBJ whole genome shotgun (WGS) entry which is preliminary data.</text>
</comment>
<dbReference type="SUPFAM" id="SSF52540">
    <property type="entry name" value="P-loop containing nucleoside triphosphate hydrolases"/>
    <property type="match status" value="1"/>
</dbReference>
<feature type="compositionally biased region" description="Polar residues" evidence="1">
    <location>
        <begin position="21"/>
        <end position="33"/>
    </location>
</feature>